<feature type="compositionally biased region" description="Low complexity" evidence="1">
    <location>
        <begin position="742"/>
        <end position="803"/>
    </location>
</feature>
<feature type="compositionally biased region" description="Low complexity" evidence="1">
    <location>
        <begin position="154"/>
        <end position="171"/>
    </location>
</feature>
<feature type="region of interest" description="Disordered" evidence="1">
    <location>
        <begin position="645"/>
        <end position="674"/>
    </location>
</feature>
<accession>A0A2J8A619</accession>
<dbReference type="EMBL" id="PGGS01000152">
    <property type="protein sequence ID" value="PNH07947.1"/>
    <property type="molecule type" value="Genomic_DNA"/>
</dbReference>
<feature type="region of interest" description="Disordered" evidence="1">
    <location>
        <begin position="565"/>
        <end position="604"/>
    </location>
</feature>
<proteinExistence type="predicted"/>
<dbReference type="CDD" id="cd21075">
    <property type="entry name" value="DBD_XPA-like"/>
    <property type="match status" value="1"/>
</dbReference>
<name>A0A2J8A619_9CHLO</name>
<dbReference type="AlphaFoldDB" id="A0A2J8A619"/>
<evidence type="ECO:0000313" key="4">
    <source>
        <dbReference type="Proteomes" id="UP000236333"/>
    </source>
</evidence>
<dbReference type="InterPro" id="IPR003034">
    <property type="entry name" value="SAP_dom"/>
</dbReference>
<feature type="compositionally biased region" description="Acidic residues" evidence="1">
    <location>
        <begin position="1077"/>
        <end position="1088"/>
    </location>
</feature>
<organism evidence="3 4">
    <name type="scientific">Tetrabaena socialis</name>
    <dbReference type="NCBI Taxonomy" id="47790"/>
    <lineage>
        <taxon>Eukaryota</taxon>
        <taxon>Viridiplantae</taxon>
        <taxon>Chlorophyta</taxon>
        <taxon>core chlorophytes</taxon>
        <taxon>Chlorophyceae</taxon>
        <taxon>CS clade</taxon>
        <taxon>Chlamydomonadales</taxon>
        <taxon>Tetrabaenaceae</taxon>
        <taxon>Tetrabaena</taxon>
    </lineage>
</organism>
<dbReference type="Pfam" id="PF02037">
    <property type="entry name" value="SAP"/>
    <property type="match status" value="1"/>
</dbReference>
<feature type="compositionally biased region" description="Basic residues" evidence="1">
    <location>
        <begin position="1058"/>
        <end position="1070"/>
    </location>
</feature>
<evidence type="ECO:0000313" key="3">
    <source>
        <dbReference type="EMBL" id="PNH07947.1"/>
    </source>
</evidence>
<dbReference type="Proteomes" id="UP000236333">
    <property type="component" value="Unassembled WGS sequence"/>
</dbReference>
<gene>
    <name evidence="3" type="ORF">TSOC_005539</name>
</gene>
<feature type="region of interest" description="Disordered" evidence="1">
    <location>
        <begin position="154"/>
        <end position="184"/>
    </location>
</feature>
<keyword evidence="4" id="KW-1185">Reference proteome</keyword>
<feature type="compositionally biased region" description="Pro residues" evidence="1">
    <location>
        <begin position="651"/>
        <end position="660"/>
    </location>
</feature>
<feature type="compositionally biased region" description="Basic and acidic residues" evidence="1">
    <location>
        <begin position="944"/>
        <end position="954"/>
    </location>
</feature>
<feature type="compositionally biased region" description="Basic and acidic residues" evidence="1">
    <location>
        <begin position="1033"/>
        <end position="1057"/>
    </location>
</feature>
<feature type="domain" description="SAP" evidence="2">
    <location>
        <begin position="355"/>
        <end position="389"/>
    </location>
</feature>
<evidence type="ECO:0000259" key="2">
    <source>
        <dbReference type="PROSITE" id="PS50800"/>
    </source>
</evidence>
<evidence type="ECO:0000256" key="1">
    <source>
        <dbReference type="SAM" id="MobiDB-lite"/>
    </source>
</evidence>
<reference evidence="3 4" key="1">
    <citation type="journal article" date="2017" name="Mol. Biol. Evol.">
        <title>The 4-celled Tetrabaena socialis nuclear genome reveals the essential components for genetic control of cell number at the origin of multicellularity in the volvocine lineage.</title>
        <authorList>
            <person name="Featherston J."/>
            <person name="Arakaki Y."/>
            <person name="Hanschen E.R."/>
            <person name="Ferris P.J."/>
            <person name="Michod R.E."/>
            <person name="Olson B.J.S.C."/>
            <person name="Nozaki H."/>
            <person name="Durand P.M."/>
        </authorList>
    </citation>
    <scope>NUCLEOTIDE SEQUENCE [LARGE SCALE GENOMIC DNA]</scope>
    <source>
        <strain evidence="3 4">NIES-571</strain>
    </source>
</reference>
<feature type="region of interest" description="Disordered" evidence="1">
    <location>
        <begin position="709"/>
        <end position="803"/>
    </location>
</feature>
<feature type="region of interest" description="Disordered" evidence="1">
    <location>
        <begin position="1004"/>
        <end position="1088"/>
    </location>
</feature>
<dbReference type="PROSITE" id="PS50800">
    <property type="entry name" value="SAP"/>
    <property type="match status" value="1"/>
</dbReference>
<comment type="caution">
    <text evidence="3">The sequence shown here is derived from an EMBL/GenBank/DDBJ whole genome shotgun (WGS) entry which is preliminary data.</text>
</comment>
<sequence length="1088" mass="110317">MDLDSILASILNATQQPAAAAVPGTVEPSQSGEAMEELLRLVGAQPLLSGALPQGAAPPLLPWAHKPSTAAWGVAAPGAVCPGLKSEPGCAEPSAPACWGGAAAEPAVGAGPLGLKLEPGWDDAGGFPGPANAFSFLLGFPTQQQQPLMPQLASLAAASPPQPLTPAQALAAHRRQSDRAPPLAAAAVSSTAAWGSPAAAAWGSPTAAAWGSAATAAGVSASASATAAAAAAPAAAAAAAPAGPAGPAPLHLLPPEIFALLAAHLDDVDGTFRRHSDLAADAAALALAHRHLWPLTARLYGNLQDRYPAAAAAVSSRPDAGAKALAAAKAACYAAESALASFPDRPPALDMRPVSAGSSHSELKAAAALLGLPVSGKKADLLQRVLAEAEESVRWHPARRERLAAEAARRRAARAVPGAGLKQAVRCRLVAERRVRITLTAARERLPLSDAELRSLPCELHVNPHDHDPAEPSYAPMRKYLLTDLVGHCTLFDPRRAFRVSRFVLLLQLISAAEEARQPVSSRQPLPLSCAFAAASTNMPSIRPFSLQHRGLVDMDRLMAAVRQNGGTAASPGSAGVPAAQPGAAAGLGNPQPGLFTPPGSAAPHAPSAQAALALALAQGATPLDCRTPLALWALAATGPSMSAAGGPLAQPIPPPPTPPSATGRQAEAAAASGGTGMPAVLHLLGLATPQRLAPAPAAAAIPASAAAADASTTAPHPPPTPAKPRAAASRRRRPASPPPGDAASFPTPTNTTAAAAAACVSPAAPRAPRPASTAPAKPRAPRGAARAPRGGRAAAAAASCPPGTASIHQLPADLLPLVASSLAHTDGLFRRASDVAADAASLALAHRNLWPLAAMLYGTLDGHRTGAAAAKALAAAVAAHRAAQTKLRVLAEVEGSVRLHPARRARLEAEVAAAEAAVAEAREREAVVPMPGTDVSAETRASLAREKRDRRTLTDAKRDLPLNDRDLAKVPYEARVNPLSPTYAPMRLYRIRDLVGPGGPGAGFCAHEGTDEAAGLGPLRGGQARQPAGGDPEAKARGEAARRRAEKRAADPEAAAKGRRGRGGHAAQRRRVEAPVEWDSDMDPEDW</sequence>
<feature type="region of interest" description="Disordered" evidence="1">
    <location>
        <begin position="932"/>
        <end position="954"/>
    </location>
</feature>
<protein>
    <recommendedName>
        <fullName evidence="2">SAP domain-containing protein</fullName>
    </recommendedName>
</protein>